<proteinExistence type="predicted"/>
<evidence type="ECO:0000256" key="2">
    <source>
        <dbReference type="ARBA" id="ARBA00023125"/>
    </source>
</evidence>
<dbReference type="SUPFAM" id="SSF51182">
    <property type="entry name" value="RmlC-like cupins"/>
    <property type="match status" value="1"/>
</dbReference>
<organism evidence="5">
    <name type="scientific">bioreactor metagenome</name>
    <dbReference type="NCBI Taxonomy" id="1076179"/>
    <lineage>
        <taxon>unclassified sequences</taxon>
        <taxon>metagenomes</taxon>
        <taxon>ecological metagenomes</taxon>
    </lineage>
</organism>
<name>A0A645BI73_9ZZZZ</name>
<dbReference type="InterPro" id="IPR011051">
    <property type="entry name" value="RmlC_Cupin_sf"/>
</dbReference>
<keyword evidence="2" id="KW-0238">DNA-binding</keyword>
<sequence>MIIKNYNELKNYFNNSYDENQENIIDSEKMDGYEMDFDLSNSVEWILKFDEEGNYTSYPNEKLKENKFRITKKHCNLEIPEHRHEYMEIVYLMEGKIEMTVDGESITMKKNDICIMNNNVKHSNKALSSDDLAINILLTDKVFDSVFMHLLSDDNYISNFIINSFYSSNKTKKYMIKNIEENSFLESVLINLICEYYSNSIRCKSKINGCLLLLFTELSRMFNEPKEININKKCSKIKNNIVEYLQKEYKETSLLKAAEHFNFHPNYLSNLVKKEFGKNFKDLLIDIRMVEAGRMLRTTDKKINIIMEDVGYFNESYFYRQFRNKYNTTPFEYRKQNLIKS</sequence>
<reference evidence="5" key="1">
    <citation type="submission" date="2019-08" db="EMBL/GenBank/DDBJ databases">
        <authorList>
            <person name="Kucharzyk K."/>
            <person name="Murdoch R.W."/>
            <person name="Higgins S."/>
            <person name="Loffler F."/>
        </authorList>
    </citation>
    <scope>NUCLEOTIDE SEQUENCE</scope>
</reference>
<dbReference type="AlphaFoldDB" id="A0A645BI73"/>
<dbReference type="InterPro" id="IPR009057">
    <property type="entry name" value="Homeodomain-like_sf"/>
</dbReference>
<dbReference type="PROSITE" id="PS01124">
    <property type="entry name" value="HTH_ARAC_FAMILY_2"/>
    <property type="match status" value="1"/>
</dbReference>
<dbReference type="SMART" id="SM00342">
    <property type="entry name" value="HTH_ARAC"/>
    <property type="match status" value="1"/>
</dbReference>
<dbReference type="Pfam" id="PF07883">
    <property type="entry name" value="Cupin_2"/>
    <property type="match status" value="1"/>
</dbReference>
<evidence type="ECO:0000259" key="4">
    <source>
        <dbReference type="PROSITE" id="PS01124"/>
    </source>
</evidence>
<accession>A0A645BI73</accession>
<dbReference type="InterPro" id="IPR014710">
    <property type="entry name" value="RmlC-like_jellyroll"/>
</dbReference>
<gene>
    <name evidence="5" type="primary">rhaS_77</name>
    <name evidence="5" type="ORF">SDC9_111677</name>
</gene>
<evidence type="ECO:0000256" key="1">
    <source>
        <dbReference type="ARBA" id="ARBA00023015"/>
    </source>
</evidence>
<dbReference type="GO" id="GO:0043565">
    <property type="term" value="F:sequence-specific DNA binding"/>
    <property type="evidence" value="ECO:0007669"/>
    <property type="project" value="InterPro"/>
</dbReference>
<evidence type="ECO:0000256" key="3">
    <source>
        <dbReference type="ARBA" id="ARBA00023163"/>
    </source>
</evidence>
<comment type="caution">
    <text evidence="5">The sequence shown here is derived from an EMBL/GenBank/DDBJ whole genome shotgun (WGS) entry which is preliminary data.</text>
</comment>
<evidence type="ECO:0000313" key="5">
    <source>
        <dbReference type="EMBL" id="MPM64788.1"/>
    </source>
</evidence>
<dbReference type="InterPro" id="IPR018060">
    <property type="entry name" value="HTH_AraC"/>
</dbReference>
<dbReference type="Gene3D" id="1.10.10.60">
    <property type="entry name" value="Homeodomain-like"/>
    <property type="match status" value="2"/>
</dbReference>
<dbReference type="Pfam" id="PF12833">
    <property type="entry name" value="HTH_18"/>
    <property type="match status" value="1"/>
</dbReference>
<dbReference type="PANTHER" id="PTHR43280:SF28">
    <property type="entry name" value="HTH-TYPE TRANSCRIPTIONAL ACTIVATOR RHAS"/>
    <property type="match status" value="1"/>
</dbReference>
<dbReference type="SUPFAM" id="SSF46689">
    <property type="entry name" value="Homeodomain-like"/>
    <property type="match status" value="1"/>
</dbReference>
<dbReference type="InterPro" id="IPR013096">
    <property type="entry name" value="Cupin_2"/>
</dbReference>
<dbReference type="PANTHER" id="PTHR43280">
    <property type="entry name" value="ARAC-FAMILY TRANSCRIPTIONAL REGULATOR"/>
    <property type="match status" value="1"/>
</dbReference>
<dbReference type="GO" id="GO:0003700">
    <property type="term" value="F:DNA-binding transcription factor activity"/>
    <property type="evidence" value="ECO:0007669"/>
    <property type="project" value="InterPro"/>
</dbReference>
<dbReference type="EMBL" id="VSSQ01020150">
    <property type="protein sequence ID" value="MPM64788.1"/>
    <property type="molecule type" value="Genomic_DNA"/>
</dbReference>
<feature type="domain" description="HTH araC/xylS-type" evidence="4">
    <location>
        <begin position="239"/>
        <end position="336"/>
    </location>
</feature>
<keyword evidence="3" id="KW-0804">Transcription</keyword>
<dbReference type="Gene3D" id="2.60.120.10">
    <property type="entry name" value="Jelly Rolls"/>
    <property type="match status" value="1"/>
</dbReference>
<protein>
    <submittedName>
        <fullName evidence="5">HTH-type transcriptional activator RhaS</fullName>
    </submittedName>
</protein>
<keyword evidence="1" id="KW-0805">Transcription regulation</keyword>